<keyword evidence="3" id="KW-1185">Reference proteome</keyword>
<protein>
    <submittedName>
        <fullName evidence="2">Uncharacterized protein</fullName>
    </submittedName>
</protein>
<gene>
    <name evidence="2" type="ORF">TIFTF001_008415</name>
</gene>
<evidence type="ECO:0000313" key="2">
    <source>
        <dbReference type="EMBL" id="GMN39190.1"/>
    </source>
</evidence>
<comment type="similarity">
    <text evidence="1">Belongs to the UDP-glycosyltransferase family.</text>
</comment>
<dbReference type="Gene3D" id="3.40.50.2000">
    <property type="entry name" value="Glycogen Phosphorylase B"/>
    <property type="match status" value="2"/>
</dbReference>
<sequence>MHNPIAPPPPPPPKMTSSPGARELDLCIRYKTMTDGFPLDYNRTQNQGQLVLRNFLSLPAHVDELVGDLVNSDPSVSCLIADTYYSWASQIARKYKLVNISLWTALIFNIYYHTDLLITNGRFPPQDNPKDTINYIPGVKAMEPEDLPSYLQETETRESSPLAQHQASRFSFVCLTWELYKKSDIDEVVRGLVLSGVNFIWVLRPDIVSHEEPYVLPVELQDEIKDKGLIVTWTNQIEVISNQAIGGFLTHCEWNSVVESLVWLCAFALFSSKGRSDHQ</sequence>
<dbReference type="SUPFAM" id="SSF53756">
    <property type="entry name" value="UDP-Glycosyltransferase/glycogen phosphorylase"/>
    <property type="match status" value="1"/>
</dbReference>
<dbReference type="EMBL" id="BTGU01000009">
    <property type="protein sequence ID" value="GMN39190.1"/>
    <property type="molecule type" value="Genomic_DNA"/>
</dbReference>
<dbReference type="GO" id="GO:0080043">
    <property type="term" value="F:quercetin 3-O-glucosyltransferase activity"/>
    <property type="evidence" value="ECO:0007669"/>
    <property type="project" value="TreeGrafter"/>
</dbReference>
<dbReference type="AlphaFoldDB" id="A0AA88D0I3"/>
<dbReference type="PANTHER" id="PTHR11926">
    <property type="entry name" value="GLUCOSYL/GLUCURONOSYL TRANSFERASES"/>
    <property type="match status" value="1"/>
</dbReference>
<proteinExistence type="inferred from homology"/>
<accession>A0AA88D0I3</accession>
<dbReference type="Proteomes" id="UP001187192">
    <property type="component" value="Unassembled WGS sequence"/>
</dbReference>
<reference evidence="2" key="1">
    <citation type="submission" date="2023-07" db="EMBL/GenBank/DDBJ databases">
        <title>draft genome sequence of fig (Ficus carica).</title>
        <authorList>
            <person name="Takahashi T."/>
            <person name="Nishimura K."/>
        </authorList>
    </citation>
    <scope>NUCLEOTIDE SEQUENCE</scope>
</reference>
<evidence type="ECO:0000256" key="1">
    <source>
        <dbReference type="ARBA" id="ARBA00009995"/>
    </source>
</evidence>
<organism evidence="2 3">
    <name type="scientific">Ficus carica</name>
    <name type="common">Common fig</name>
    <dbReference type="NCBI Taxonomy" id="3494"/>
    <lineage>
        <taxon>Eukaryota</taxon>
        <taxon>Viridiplantae</taxon>
        <taxon>Streptophyta</taxon>
        <taxon>Embryophyta</taxon>
        <taxon>Tracheophyta</taxon>
        <taxon>Spermatophyta</taxon>
        <taxon>Magnoliopsida</taxon>
        <taxon>eudicotyledons</taxon>
        <taxon>Gunneridae</taxon>
        <taxon>Pentapetalae</taxon>
        <taxon>rosids</taxon>
        <taxon>fabids</taxon>
        <taxon>Rosales</taxon>
        <taxon>Moraceae</taxon>
        <taxon>Ficeae</taxon>
        <taxon>Ficus</taxon>
    </lineage>
</organism>
<name>A0AA88D0I3_FICCA</name>
<comment type="caution">
    <text evidence="2">The sequence shown here is derived from an EMBL/GenBank/DDBJ whole genome shotgun (WGS) entry which is preliminary data.</text>
</comment>
<dbReference type="PANTHER" id="PTHR11926:SF774">
    <property type="entry name" value="UDP-GLYCOSYLTRANSFERASE 85A1-RELATED"/>
    <property type="match status" value="1"/>
</dbReference>
<evidence type="ECO:0000313" key="3">
    <source>
        <dbReference type="Proteomes" id="UP001187192"/>
    </source>
</evidence>
<dbReference type="GO" id="GO:0080044">
    <property type="term" value="F:quercetin 7-O-glucosyltransferase activity"/>
    <property type="evidence" value="ECO:0007669"/>
    <property type="project" value="TreeGrafter"/>
</dbReference>